<evidence type="ECO:0000259" key="1">
    <source>
        <dbReference type="Pfam" id="PF13201"/>
    </source>
</evidence>
<proteinExistence type="predicted"/>
<comment type="caution">
    <text evidence="2">The sequence shown here is derived from an EMBL/GenBank/DDBJ whole genome shotgun (WGS) entry which is preliminary data.</text>
</comment>
<gene>
    <name evidence="2" type="ORF">NCTC10588_03668</name>
</gene>
<dbReference type="InterPro" id="IPR025112">
    <property type="entry name" value="PCMD"/>
</dbReference>
<dbReference type="GO" id="GO:0016787">
    <property type="term" value="F:hydrolase activity"/>
    <property type="evidence" value="ECO:0007669"/>
    <property type="project" value="UniProtKB-KW"/>
</dbReference>
<keyword evidence="2" id="KW-0378">Hydrolase</keyword>
<protein>
    <submittedName>
        <fullName evidence="2">Glycoside hydrolase</fullName>
    </submittedName>
</protein>
<name>A0A7Z7LZ92_9FLAO</name>
<dbReference type="Gene3D" id="2.60.120.890">
    <property type="entry name" value="BT2081, beta-jelly-roll domain"/>
    <property type="match status" value="1"/>
</dbReference>
<reference evidence="2 3" key="1">
    <citation type="submission" date="2018-06" db="EMBL/GenBank/DDBJ databases">
        <authorList>
            <consortium name="Pathogen Informatics"/>
            <person name="Doyle S."/>
        </authorList>
    </citation>
    <scope>NUCLEOTIDE SEQUENCE [LARGE SCALE GENOMIC DNA]</scope>
    <source>
        <strain evidence="2 3">NCTC10588</strain>
    </source>
</reference>
<dbReference type="Proteomes" id="UP000254876">
    <property type="component" value="Unassembled WGS sequence"/>
</dbReference>
<evidence type="ECO:0000313" key="2">
    <source>
        <dbReference type="EMBL" id="STD12872.1"/>
    </source>
</evidence>
<feature type="domain" description="Putative carbohydrate metabolism" evidence="1">
    <location>
        <begin position="139"/>
        <end position="374"/>
    </location>
</feature>
<dbReference type="Gene3D" id="2.60.40.2340">
    <property type="match status" value="1"/>
</dbReference>
<dbReference type="AlphaFoldDB" id="A0A7Z7LZ92"/>
<dbReference type="PROSITE" id="PS51257">
    <property type="entry name" value="PROKAR_LIPOPROTEIN"/>
    <property type="match status" value="1"/>
</dbReference>
<evidence type="ECO:0000313" key="3">
    <source>
        <dbReference type="Proteomes" id="UP000254876"/>
    </source>
</evidence>
<dbReference type="InterPro" id="IPR038653">
    <property type="entry name" value="Put_CMD_sf"/>
</dbReference>
<sequence>MMRIKNFIYLLLLATGIFLSSCIRDQAQNMEADIETATIANSTELLQVQPVITDNTITFRLREYTTDFNFSPEFTLTPGASIKPASGTKLDFSTPQKYTVTSEDGAWTKEYTVSFVIDNSERRYYPFENAEVIDTDGPEGHFHKFFDYQANGQKKYDWATANEGYNVLAETLLEEGETLTPAFYPTAQIPDGYFGKGVKMQTKSTGPLGGMFGSPLAAGNLFLGTFKLTVPAIKSTLFGIPYNFKTAPKAIKGYFKYKAGQNFVVNSKTGTNLTKDTWDAYAILFEKSDKNNYLSGDHSFKDPRMVSVARIKADKRIETDQWTAFEIPFENVNGKAFDKNKEYMYAIVFTSSLEGDLFNGAVGSALWIDEVNIVTE</sequence>
<dbReference type="Pfam" id="PF13201">
    <property type="entry name" value="PCMD"/>
    <property type="match status" value="1"/>
</dbReference>
<dbReference type="EMBL" id="UFYD01000001">
    <property type="protein sequence ID" value="STD12872.1"/>
    <property type="molecule type" value="Genomic_DNA"/>
</dbReference>
<accession>A0A7Z7LZ92</accession>
<organism evidence="2 3">
    <name type="scientific">Elizabethkingia anophelis</name>
    <dbReference type="NCBI Taxonomy" id="1117645"/>
    <lineage>
        <taxon>Bacteria</taxon>
        <taxon>Pseudomonadati</taxon>
        <taxon>Bacteroidota</taxon>
        <taxon>Flavobacteriia</taxon>
        <taxon>Flavobacteriales</taxon>
        <taxon>Weeksellaceae</taxon>
        <taxon>Elizabethkingia</taxon>
    </lineage>
</organism>